<dbReference type="EMBL" id="GBRH01180526">
    <property type="protein sequence ID" value="JAE17370.1"/>
    <property type="molecule type" value="Transcribed_RNA"/>
</dbReference>
<accession>A0A0A9FX02</accession>
<proteinExistence type="predicted"/>
<feature type="region of interest" description="Disordered" evidence="1">
    <location>
        <begin position="1"/>
        <end position="64"/>
    </location>
</feature>
<organism evidence="2">
    <name type="scientific">Arundo donax</name>
    <name type="common">Giant reed</name>
    <name type="synonym">Donax arundinaceus</name>
    <dbReference type="NCBI Taxonomy" id="35708"/>
    <lineage>
        <taxon>Eukaryota</taxon>
        <taxon>Viridiplantae</taxon>
        <taxon>Streptophyta</taxon>
        <taxon>Embryophyta</taxon>
        <taxon>Tracheophyta</taxon>
        <taxon>Spermatophyta</taxon>
        <taxon>Magnoliopsida</taxon>
        <taxon>Liliopsida</taxon>
        <taxon>Poales</taxon>
        <taxon>Poaceae</taxon>
        <taxon>PACMAD clade</taxon>
        <taxon>Arundinoideae</taxon>
        <taxon>Arundineae</taxon>
        <taxon>Arundo</taxon>
    </lineage>
</organism>
<feature type="compositionally biased region" description="Basic and acidic residues" evidence="1">
    <location>
        <begin position="1"/>
        <end position="17"/>
    </location>
</feature>
<protein>
    <submittedName>
        <fullName evidence="2">Uncharacterized protein</fullName>
    </submittedName>
</protein>
<reference evidence="2" key="2">
    <citation type="journal article" date="2015" name="Data Brief">
        <title>Shoot transcriptome of the giant reed, Arundo donax.</title>
        <authorList>
            <person name="Barrero R.A."/>
            <person name="Guerrero F.D."/>
            <person name="Moolhuijzen P."/>
            <person name="Goolsby J.A."/>
            <person name="Tidwell J."/>
            <person name="Bellgard S.E."/>
            <person name="Bellgard M.I."/>
        </authorList>
    </citation>
    <scope>NUCLEOTIDE SEQUENCE</scope>
    <source>
        <tissue evidence="2">Shoot tissue taken approximately 20 cm above the soil surface</tissue>
    </source>
</reference>
<dbReference type="AlphaFoldDB" id="A0A0A9FX02"/>
<evidence type="ECO:0000256" key="1">
    <source>
        <dbReference type="SAM" id="MobiDB-lite"/>
    </source>
</evidence>
<name>A0A0A9FX02_ARUDO</name>
<sequence>MNQQDKPRDASGQHKDGITMSQEISDLDLARGDTPPTDQQDKSQEGVGHALGQRKDGNMMPQES</sequence>
<evidence type="ECO:0000313" key="2">
    <source>
        <dbReference type="EMBL" id="JAE17370.1"/>
    </source>
</evidence>
<reference evidence="2" key="1">
    <citation type="submission" date="2014-09" db="EMBL/GenBank/DDBJ databases">
        <authorList>
            <person name="Magalhaes I.L.F."/>
            <person name="Oliveira U."/>
            <person name="Santos F.R."/>
            <person name="Vidigal T.H.D.A."/>
            <person name="Brescovit A.D."/>
            <person name="Santos A.J."/>
        </authorList>
    </citation>
    <scope>NUCLEOTIDE SEQUENCE</scope>
    <source>
        <tissue evidence="2">Shoot tissue taken approximately 20 cm above the soil surface</tissue>
    </source>
</reference>